<sequence>VIILLSQFVIYKIFWLNNAVNSGVAGFEPANHRVRACCLTAWLHPIGL</sequence>
<proteinExistence type="predicted"/>
<accession>A0A382J3L6</accession>
<dbReference type="EMBL" id="UINC01071457">
    <property type="protein sequence ID" value="SVC06368.1"/>
    <property type="molecule type" value="Genomic_DNA"/>
</dbReference>
<reference evidence="1" key="1">
    <citation type="submission" date="2018-05" db="EMBL/GenBank/DDBJ databases">
        <authorList>
            <person name="Lanie J.A."/>
            <person name="Ng W.-L."/>
            <person name="Kazmierczak K.M."/>
            <person name="Andrzejewski T.M."/>
            <person name="Davidsen T.M."/>
            <person name="Wayne K.J."/>
            <person name="Tettelin H."/>
            <person name="Glass J.I."/>
            <person name="Rusch D."/>
            <person name="Podicherti R."/>
            <person name="Tsui H.-C.T."/>
            <person name="Winkler M.E."/>
        </authorList>
    </citation>
    <scope>NUCLEOTIDE SEQUENCE</scope>
</reference>
<feature type="non-terminal residue" evidence="1">
    <location>
        <position position="1"/>
    </location>
</feature>
<protein>
    <submittedName>
        <fullName evidence="1">Uncharacterized protein</fullName>
    </submittedName>
</protein>
<feature type="non-terminal residue" evidence="1">
    <location>
        <position position="48"/>
    </location>
</feature>
<evidence type="ECO:0000313" key="1">
    <source>
        <dbReference type="EMBL" id="SVC06368.1"/>
    </source>
</evidence>
<name>A0A382J3L6_9ZZZZ</name>
<organism evidence="1">
    <name type="scientific">marine metagenome</name>
    <dbReference type="NCBI Taxonomy" id="408172"/>
    <lineage>
        <taxon>unclassified sequences</taxon>
        <taxon>metagenomes</taxon>
        <taxon>ecological metagenomes</taxon>
    </lineage>
</organism>
<gene>
    <name evidence="1" type="ORF">METZ01_LOCUS259222</name>
</gene>
<dbReference type="AlphaFoldDB" id="A0A382J3L6"/>